<dbReference type="AlphaFoldDB" id="A0AA35KHG8"/>
<evidence type="ECO:0000313" key="1">
    <source>
        <dbReference type="EMBL" id="CAI5777507.1"/>
    </source>
</evidence>
<protein>
    <submittedName>
        <fullName evidence="1">Uncharacterized protein</fullName>
    </submittedName>
</protein>
<dbReference type="EMBL" id="OX395131">
    <property type="protein sequence ID" value="CAI5777507.1"/>
    <property type="molecule type" value="Genomic_DNA"/>
</dbReference>
<evidence type="ECO:0000313" key="2">
    <source>
        <dbReference type="Proteomes" id="UP001178461"/>
    </source>
</evidence>
<name>A0AA35KHG8_9SAUR</name>
<proteinExistence type="predicted"/>
<reference evidence="1" key="1">
    <citation type="submission" date="2022-12" db="EMBL/GenBank/DDBJ databases">
        <authorList>
            <person name="Alioto T."/>
            <person name="Alioto T."/>
            <person name="Gomez Garrido J."/>
        </authorList>
    </citation>
    <scope>NUCLEOTIDE SEQUENCE</scope>
</reference>
<keyword evidence="2" id="KW-1185">Reference proteome</keyword>
<sequence length="119" mass="13944">MYGEYKLSRFFVEFSSWCLLQYRDLHLDQYLAHVCLETRPYEEQLMELGMFSLEKRRLRGDMIAIFKYLKGCHIEDGASLFSPAPEGSTRTNDFKLLVLAKHHKELSGGNSCLFGFFFK</sequence>
<dbReference type="Proteomes" id="UP001178461">
    <property type="component" value="Chromosome 6"/>
</dbReference>
<organism evidence="1 2">
    <name type="scientific">Podarcis lilfordi</name>
    <name type="common">Lilford's wall lizard</name>
    <dbReference type="NCBI Taxonomy" id="74358"/>
    <lineage>
        <taxon>Eukaryota</taxon>
        <taxon>Metazoa</taxon>
        <taxon>Chordata</taxon>
        <taxon>Craniata</taxon>
        <taxon>Vertebrata</taxon>
        <taxon>Euteleostomi</taxon>
        <taxon>Lepidosauria</taxon>
        <taxon>Squamata</taxon>
        <taxon>Bifurcata</taxon>
        <taxon>Unidentata</taxon>
        <taxon>Episquamata</taxon>
        <taxon>Laterata</taxon>
        <taxon>Lacertibaenia</taxon>
        <taxon>Lacertidae</taxon>
        <taxon>Podarcis</taxon>
    </lineage>
</organism>
<accession>A0AA35KHG8</accession>
<gene>
    <name evidence="1" type="ORF">PODLI_1B028022</name>
</gene>